<dbReference type="Proteomes" id="UP000198510">
    <property type="component" value="Unassembled WGS sequence"/>
</dbReference>
<evidence type="ECO:0000313" key="1">
    <source>
        <dbReference type="EMBL" id="SDK97290.1"/>
    </source>
</evidence>
<gene>
    <name evidence="1" type="ORF">SAMN05421823_10431</name>
</gene>
<dbReference type="OrthoDB" id="325673at2"/>
<dbReference type="EMBL" id="FNFO01000004">
    <property type="protein sequence ID" value="SDK97290.1"/>
    <property type="molecule type" value="Genomic_DNA"/>
</dbReference>
<evidence type="ECO:0000313" key="2">
    <source>
        <dbReference type="Proteomes" id="UP000198510"/>
    </source>
</evidence>
<dbReference type="AlphaFoldDB" id="A0A1G9G9C5"/>
<keyword evidence="2" id="KW-1185">Reference proteome</keyword>
<dbReference type="InterPro" id="IPR047715">
    <property type="entry name" value="EboA_dom"/>
</dbReference>
<proteinExistence type="predicted"/>
<sequence>MTGTLHQVAPEPARTFLRDVLSAHASPQALAWLAQQQEKYTTDYARRTLYMAFSMVPRFFSKTPLELSGAQHERADELRSGWDPSTWTCDQAARTFLLLLMPTQDEDQYQQTLKQLFDTADMNEQRTLYGALPLLAFPERWVAQTAEGIRTNITSVLDAIVLRNPYPAEHLADPAWNQLVLKSVFTDRPLYQIDGLDKRVNAELAHTLLDYVHERWSAGRTVTPELWRMIGPFLQPESEADIKRLLQSDNPLERQAGMLACWQSNDLIVSQWVDRDTDPSTLTWDEIGARHQETKN</sequence>
<organism evidence="1 2">
    <name type="scientific">Catalinimonas alkaloidigena</name>
    <dbReference type="NCBI Taxonomy" id="1075417"/>
    <lineage>
        <taxon>Bacteria</taxon>
        <taxon>Pseudomonadati</taxon>
        <taxon>Bacteroidota</taxon>
        <taxon>Cytophagia</taxon>
        <taxon>Cytophagales</taxon>
        <taxon>Catalimonadaceae</taxon>
        <taxon>Catalinimonas</taxon>
    </lineage>
</organism>
<dbReference type="RefSeq" id="WP_089681804.1">
    <property type="nucleotide sequence ID" value="NZ_FNFO01000004.1"/>
</dbReference>
<accession>A0A1G9G9C5</accession>
<name>A0A1G9G9C5_9BACT</name>
<dbReference type="STRING" id="1075417.SAMN05421823_10431"/>
<dbReference type="NCBIfam" id="NF035938">
    <property type="entry name" value="EboA_domain"/>
    <property type="match status" value="1"/>
</dbReference>
<reference evidence="1 2" key="1">
    <citation type="submission" date="2016-10" db="EMBL/GenBank/DDBJ databases">
        <authorList>
            <person name="de Groot N.N."/>
        </authorList>
    </citation>
    <scope>NUCLEOTIDE SEQUENCE [LARGE SCALE GENOMIC DNA]</scope>
    <source>
        <strain evidence="1 2">DSM 25186</strain>
    </source>
</reference>
<protein>
    <submittedName>
        <fullName evidence="1">Uncharacterized protein</fullName>
    </submittedName>
</protein>